<reference evidence="1" key="2">
    <citation type="submission" date="2012-06" db="EMBL/GenBank/DDBJ databases">
        <title>Annotation of the Genome Sequence of Fusarium oxysporum Fo47.</title>
        <authorList>
            <consortium name="The Broad Institute Genomics Platform"/>
            <person name="Ma L.-J."/>
            <person name="Corby-Kistler H."/>
            <person name="Broz K."/>
            <person name="Gale L.R."/>
            <person name="Jonkers W."/>
            <person name="O'Donnell K."/>
            <person name="Ploetz R."/>
            <person name="Steinberg C."/>
            <person name="Schwartz D.C."/>
            <person name="VanEtten H."/>
            <person name="Zhou S."/>
            <person name="Young S.K."/>
            <person name="Zeng Q."/>
            <person name="Gargeya S."/>
            <person name="Fitzgerald M."/>
            <person name="Abouelleil A."/>
            <person name="Alvarado L."/>
            <person name="Chapman S.B."/>
            <person name="Gainer-Dewar J."/>
            <person name="Goldberg J."/>
            <person name="Griggs A."/>
            <person name="Gujja S."/>
            <person name="Hansen M."/>
            <person name="Howarth C."/>
            <person name="Imamovic A."/>
            <person name="Ireland A."/>
            <person name="Larimer J."/>
            <person name="McCowan C."/>
            <person name="Murphy C."/>
            <person name="Pearson M."/>
            <person name="Poon T.W."/>
            <person name="Priest M."/>
            <person name="Roberts A."/>
            <person name="Saif S."/>
            <person name="Shea T."/>
            <person name="Sykes S."/>
            <person name="Wortman J."/>
            <person name="Nusbaum C."/>
            <person name="Birren B."/>
        </authorList>
    </citation>
    <scope>NUCLEOTIDE SEQUENCE</scope>
    <source>
        <strain evidence="1">Fo47</strain>
    </source>
</reference>
<reference evidence="1" key="1">
    <citation type="submission" date="2011-06" db="EMBL/GenBank/DDBJ databases">
        <title>The Genome Sequence of Fusarium oxysporum Fo47.</title>
        <authorList>
            <consortium name="The Broad Institute Genome Sequencing Platform"/>
            <person name="Ma L.-J."/>
            <person name="Gale L.R."/>
            <person name="Schwartz D.C."/>
            <person name="Zhou S."/>
            <person name="Corby-Kistler H."/>
            <person name="Young S.K."/>
            <person name="Zeng Q."/>
            <person name="Gargeya S."/>
            <person name="Fitzgerald M."/>
            <person name="Haas B."/>
            <person name="Abouelleil A."/>
            <person name="Alvarado L."/>
            <person name="Arachchi H.M."/>
            <person name="Berlin A."/>
            <person name="Brown A."/>
            <person name="Chapman S.B."/>
            <person name="Chen Z."/>
            <person name="Dunbar C."/>
            <person name="Freedman E."/>
            <person name="Gearin G."/>
            <person name="Gellesch M."/>
            <person name="Goldberg J."/>
            <person name="Griggs A."/>
            <person name="Gujja S."/>
            <person name="Heiman D."/>
            <person name="Howarth C."/>
            <person name="Larson L."/>
            <person name="Lui A."/>
            <person name="MacDonald P.J.P."/>
            <person name="Mehta T."/>
            <person name="Montmayeur A."/>
            <person name="Murphy C."/>
            <person name="Neiman D."/>
            <person name="Pearson M."/>
            <person name="Priest M."/>
            <person name="Roberts A."/>
            <person name="Saif S."/>
            <person name="Shea T."/>
            <person name="Shenoy N."/>
            <person name="Sisk P."/>
            <person name="Stolte C."/>
            <person name="Sykes S."/>
            <person name="Wortman J."/>
            <person name="Nusbaum C."/>
            <person name="Birren B."/>
        </authorList>
    </citation>
    <scope>NUCLEOTIDE SEQUENCE [LARGE SCALE GENOMIC DNA]</scope>
    <source>
        <strain evidence="1">Fo47</strain>
    </source>
</reference>
<dbReference type="VEuPathDB" id="FungiDB:FOZG_00256"/>
<proteinExistence type="predicted"/>
<organism evidence="1">
    <name type="scientific">Fusarium oxysporum Fo47</name>
    <dbReference type="NCBI Taxonomy" id="660027"/>
    <lineage>
        <taxon>Eukaryota</taxon>
        <taxon>Fungi</taxon>
        <taxon>Dikarya</taxon>
        <taxon>Ascomycota</taxon>
        <taxon>Pezizomycotina</taxon>
        <taxon>Sordariomycetes</taxon>
        <taxon>Hypocreomycetidae</taxon>
        <taxon>Hypocreales</taxon>
        <taxon>Nectriaceae</taxon>
        <taxon>Fusarium</taxon>
        <taxon>Fusarium oxysporum species complex</taxon>
    </lineage>
</organism>
<accession>W9L4S4</accession>
<dbReference type="AlphaFoldDB" id="W9L4S4"/>
<sequence>MNCWSLLDSLVCLARPLLHQDIRHCMSDCPRHFVSPKESHLVNGTHACYQHELPETSAVEPVLFVSLKNFVLACCFIKSPGILVVTVAVNGRLIHYQNNRAGAQSVPLRKCLHEKTSQELNSWSGQTPWKRI</sequence>
<evidence type="ECO:0000313" key="1">
    <source>
        <dbReference type="EMBL" id="EWZ49300.1"/>
    </source>
</evidence>
<dbReference type="EMBL" id="JH717896">
    <property type="protein sequence ID" value="EWZ49300.1"/>
    <property type="molecule type" value="Genomic_DNA"/>
</dbReference>
<protein>
    <submittedName>
        <fullName evidence="1">Uncharacterized protein</fullName>
    </submittedName>
</protein>
<gene>
    <name evidence="1" type="ORF">FOZG_00256</name>
</gene>
<name>W9L4S4_FUSOX</name>
<dbReference type="HOGENOM" id="CLU_2210166_0_0_1"/>
<dbReference type="Proteomes" id="UP000030766">
    <property type="component" value="Unassembled WGS sequence"/>
</dbReference>